<comment type="caution">
    <text evidence="1">The sequence shown here is derived from an EMBL/GenBank/DDBJ whole genome shotgun (WGS) entry which is preliminary data.</text>
</comment>
<keyword evidence="2" id="KW-1185">Reference proteome</keyword>
<evidence type="ECO:0000313" key="1">
    <source>
        <dbReference type="EMBL" id="KAJ1894643.1"/>
    </source>
</evidence>
<gene>
    <name evidence="1" type="ORF">LPJ66_005067</name>
</gene>
<accession>A0ACC1IG93</accession>
<dbReference type="EMBL" id="JANBPG010000666">
    <property type="protein sequence ID" value="KAJ1894643.1"/>
    <property type="molecule type" value="Genomic_DNA"/>
</dbReference>
<name>A0ACC1IG93_9FUNG</name>
<proteinExistence type="predicted"/>
<dbReference type="Proteomes" id="UP001150581">
    <property type="component" value="Unassembled WGS sequence"/>
</dbReference>
<evidence type="ECO:0000313" key="2">
    <source>
        <dbReference type="Proteomes" id="UP001150581"/>
    </source>
</evidence>
<protein>
    <submittedName>
        <fullName evidence="1">Uncharacterized protein</fullName>
    </submittedName>
</protein>
<sequence>MCTNLSCTWPFETPDMAQYFDHDATVPSMRKLAKKRKAHGAKDDQHRLKAKKPKAPETLSPPPVVPVKDSLIELPLWLSDLCEGNNDRATLSNSSLRASVDASMDIFDSGKYIEGANTTGGVVGAAVGENSEKLHGSSSGDRGNLDIDASDAWIQSLLTTPLPPPPSTTPHRSDDGESGSLFANNVADIFAAFGQQQQQHASAPLSIADSVLSTLTASVSGTNADAGVPRHSRQNSPNSESGTEEIDSRMRISEDDFAMIIDEVMKPKAPAGMLDTLAATSAAFDPISMLLSPPNSAAVAGSGSLDVLGHYYWPSVSSTGALTQTPFGTEPDGLSKSASQLPFDFDLFNVVPATMSAPTAAATAITATGNDNQHPADVLTFQDK</sequence>
<organism evidence="1 2">
    <name type="scientific">Kickxella alabastrina</name>
    <dbReference type="NCBI Taxonomy" id="61397"/>
    <lineage>
        <taxon>Eukaryota</taxon>
        <taxon>Fungi</taxon>
        <taxon>Fungi incertae sedis</taxon>
        <taxon>Zoopagomycota</taxon>
        <taxon>Kickxellomycotina</taxon>
        <taxon>Kickxellomycetes</taxon>
        <taxon>Kickxellales</taxon>
        <taxon>Kickxellaceae</taxon>
        <taxon>Kickxella</taxon>
    </lineage>
</organism>
<reference evidence="1" key="1">
    <citation type="submission" date="2022-07" db="EMBL/GenBank/DDBJ databases">
        <title>Phylogenomic reconstructions and comparative analyses of Kickxellomycotina fungi.</title>
        <authorList>
            <person name="Reynolds N.K."/>
            <person name="Stajich J.E."/>
            <person name="Barry K."/>
            <person name="Grigoriev I.V."/>
            <person name="Crous P."/>
            <person name="Smith M.E."/>
        </authorList>
    </citation>
    <scope>NUCLEOTIDE SEQUENCE</scope>
    <source>
        <strain evidence="1">Benny 63K</strain>
    </source>
</reference>